<name>A0A9N7MUQ3_STRHE</name>
<organism evidence="1 2">
    <name type="scientific">Striga hermonthica</name>
    <name type="common">Purple witchweed</name>
    <name type="synonym">Buchnera hermonthica</name>
    <dbReference type="NCBI Taxonomy" id="68872"/>
    <lineage>
        <taxon>Eukaryota</taxon>
        <taxon>Viridiplantae</taxon>
        <taxon>Streptophyta</taxon>
        <taxon>Embryophyta</taxon>
        <taxon>Tracheophyta</taxon>
        <taxon>Spermatophyta</taxon>
        <taxon>Magnoliopsida</taxon>
        <taxon>eudicotyledons</taxon>
        <taxon>Gunneridae</taxon>
        <taxon>Pentapetalae</taxon>
        <taxon>asterids</taxon>
        <taxon>lamiids</taxon>
        <taxon>Lamiales</taxon>
        <taxon>Orobanchaceae</taxon>
        <taxon>Buchnereae</taxon>
        <taxon>Striga</taxon>
    </lineage>
</organism>
<proteinExistence type="predicted"/>
<comment type="caution">
    <text evidence="1">The sequence shown here is derived from an EMBL/GenBank/DDBJ whole genome shotgun (WGS) entry which is preliminary data.</text>
</comment>
<keyword evidence="2" id="KW-1185">Reference proteome</keyword>
<sequence length="124" mass="14077">METSGRVSFGADLTRDYRVSVAPHHQPYIPDPTVQQEFHSIQARAHESNDGPRYADNVSPLQIDLNFPPAEALGLDSSDPVDAGRAVTDKRARFAEARRIRRGLMRSRYMRNRPPTYNYEHGVL</sequence>
<protein>
    <submittedName>
        <fullName evidence="1">Uncharacterized protein</fullName>
    </submittedName>
</protein>
<evidence type="ECO:0000313" key="2">
    <source>
        <dbReference type="Proteomes" id="UP001153555"/>
    </source>
</evidence>
<accession>A0A9N7MUQ3</accession>
<dbReference type="OrthoDB" id="1721092at2759"/>
<dbReference type="Proteomes" id="UP001153555">
    <property type="component" value="Unassembled WGS sequence"/>
</dbReference>
<dbReference type="EMBL" id="CACSLK010011313">
    <property type="protein sequence ID" value="CAA0813358.1"/>
    <property type="molecule type" value="Genomic_DNA"/>
</dbReference>
<dbReference type="AlphaFoldDB" id="A0A9N7MUQ3"/>
<reference evidence="1" key="1">
    <citation type="submission" date="2019-12" db="EMBL/GenBank/DDBJ databases">
        <authorList>
            <person name="Scholes J."/>
        </authorList>
    </citation>
    <scope>NUCLEOTIDE SEQUENCE</scope>
</reference>
<evidence type="ECO:0000313" key="1">
    <source>
        <dbReference type="EMBL" id="CAA0813358.1"/>
    </source>
</evidence>
<gene>
    <name evidence="1" type="ORF">SHERM_13917</name>
</gene>